<dbReference type="InterPro" id="IPR050275">
    <property type="entry name" value="PGM_Phosphatase"/>
</dbReference>
<evidence type="ECO:0000313" key="3">
    <source>
        <dbReference type="EMBL" id="MBB3039243.1"/>
    </source>
</evidence>
<dbReference type="Proteomes" id="UP000567922">
    <property type="component" value="Unassembled WGS sequence"/>
</dbReference>
<dbReference type="AlphaFoldDB" id="A0A839RTL7"/>
<keyword evidence="4" id="KW-1185">Reference proteome</keyword>
<evidence type="ECO:0000313" key="4">
    <source>
        <dbReference type="Proteomes" id="UP000567922"/>
    </source>
</evidence>
<evidence type="ECO:0000256" key="1">
    <source>
        <dbReference type="PIRSR" id="PIRSR613078-2"/>
    </source>
</evidence>
<feature type="binding site" evidence="1">
    <location>
        <position position="94"/>
    </location>
    <ligand>
        <name>substrate</name>
    </ligand>
</feature>
<name>A0A839RTL7_9ACTN</name>
<dbReference type="CDD" id="cd07067">
    <property type="entry name" value="HP_PGM_like"/>
    <property type="match status" value="1"/>
</dbReference>
<evidence type="ECO:0000256" key="2">
    <source>
        <dbReference type="SAM" id="SignalP"/>
    </source>
</evidence>
<dbReference type="EMBL" id="JACHWS010000003">
    <property type="protein sequence ID" value="MBB3039243.1"/>
    <property type="molecule type" value="Genomic_DNA"/>
</dbReference>
<dbReference type="InterPro" id="IPR029033">
    <property type="entry name" value="His_PPase_superfam"/>
</dbReference>
<sequence length="239" mass="25555">MNTNSPQRAVIAAALASSLAIVTGIGTAQAANPHEDVRITFVRHGESYGNTSQVINTSIPGPVLTEVGHQQAKEIAAEVAGRDVDAVYASVMPRAQQTAQYLADELSQTVQVIPGVEEIQFGLDGMTHDQAGQTLFTVMGSWLDGNLNECFDAPGECGTEFQSRFNDALAAIHKSRNKNSVVYAHSASVMIGTLLNDPSHDLDIWGEDTLRNTGIVTLEGSPRNGWSIVEWNGEPLPAE</sequence>
<feature type="signal peptide" evidence="2">
    <location>
        <begin position="1"/>
        <end position="30"/>
    </location>
</feature>
<comment type="caution">
    <text evidence="3">The sequence shown here is derived from an EMBL/GenBank/DDBJ whole genome shotgun (WGS) entry which is preliminary data.</text>
</comment>
<dbReference type="PANTHER" id="PTHR48100:SF58">
    <property type="entry name" value="PE-PGRS FAMILY PROTEIN PE_PGRS11"/>
    <property type="match status" value="1"/>
</dbReference>
<proteinExistence type="predicted"/>
<dbReference type="SUPFAM" id="SSF53254">
    <property type="entry name" value="Phosphoglycerate mutase-like"/>
    <property type="match status" value="1"/>
</dbReference>
<feature type="binding site" evidence="1">
    <location>
        <begin position="43"/>
        <end position="50"/>
    </location>
    <ligand>
        <name>substrate</name>
    </ligand>
</feature>
<reference evidence="3 4" key="1">
    <citation type="submission" date="2020-08" db="EMBL/GenBank/DDBJ databases">
        <title>Sequencing the genomes of 1000 actinobacteria strains.</title>
        <authorList>
            <person name="Klenk H.-P."/>
        </authorList>
    </citation>
    <scope>NUCLEOTIDE SEQUENCE [LARGE SCALE GENOMIC DNA]</scope>
    <source>
        <strain evidence="3 4">DSM 45258</strain>
    </source>
</reference>
<dbReference type="PANTHER" id="PTHR48100">
    <property type="entry name" value="BROAD-SPECIFICITY PHOSPHATASE YOR283W-RELATED"/>
    <property type="match status" value="1"/>
</dbReference>
<protein>
    <submittedName>
        <fullName evidence="3">Broad specificity phosphatase PhoE</fullName>
    </submittedName>
</protein>
<dbReference type="InterPro" id="IPR013078">
    <property type="entry name" value="His_Pase_superF_clade-1"/>
</dbReference>
<dbReference type="RefSeq" id="WP_064439463.1">
    <property type="nucleotide sequence ID" value="NZ_BDDI01000004.1"/>
</dbReference>
<dbReference type="GO" id="GO:0005737">
    <property type="term" value="C:cytoplasm"/>
    <property type="evidence" value="ECO:0007669"/>
    <property type="project" value="TreeGrafter"/>
</dbReference>
<keyword evidence="2" id="KW-0732">Signal</keyword>
<gene>
    <name evidence="3" type="ORF">FHU29_003712</name>
</gene>
<dbReference type="Pfam" id="PF00300">
    <property type="entry name" value="His_Phos_1"/>
    <property type="match status" value="1"/>
</dbReference>
<dbReference type="SMART" id="SM00855">
    <property type="entry name" value="PGAM"/>
    <property type="match status" value="1"/>
</dbReference>
<feature type="chain" id="PRO_5032974034" evidence="2">
    <location>
        <begin position="31"/>
        <end position="239"/>
    </location>
</feature>
<dbReference type="GO" id="GO:0016791">
    <property type="term" value="F:phosphatase activity"/>
    <property type="evidence" value="ECO:0007669"/>
    <property type="project" value="TreeGrafter"/>
</dbReference>
<organism evidence="3 4">
    <name type="scientific">Hoyosella altamirensis</name>
    <dbReference type="NCBI Taxonomy" id="616997"/>
    <lineage>
        <taxon>Bacteria</taxon>
        <taxon>Bacillati</taxon>
        <taxon>Actinomycetota</taxon>
        <taxon>Actinomycetes</taxon>
        <taxon>Mycobacteriales</taxon>
        <taxon>Hoyosellaceae</taxon>
        <taxon>Hoyosella</taxon>
    </lineage>
</organism>
<accession>A0A839RTL7</accession>
<dbReference type="Gene3D" id="3.40.50.1240">
    <property type="entry name" value="Phosphoglycerate mutase-like"/>
    <property type="match status" value="1"/>
</dbReference>